<dbReference type="PANTHER" id="PTHR11476">
    <property type="entry name" value="HISTIDYL-TRNA SYNTHETASE"/>
    <property type="match status" value="1"/>
</dbReference>
<evidence type="ECO:0000313" key="5">
    <source>
        <dbReference type="EMBL" id="TDV48697.1"/>
    </source>
</evidence>
<dbReference type="GO" id="GO:0005737">
    <property type="term" value="C:cytoplasm"/>
    <property type="evidence" value="ECO:0007669"/>
    <property type="project" value="InterPro"/>
</dbReference>
<dbReference type="InterPro" id="IPR041715">
    <property type="entry name" value="HisRS-like_core"/>
</dbReference>
<feature type="binding site" evidence="3">
    <location>
        <position position="141"/>
    </location>
    <ligand>
        <name>L-histidine</name>
        <dbReference type="ChEBI" id="CHEBI:57595"/>
    </ligand>
</feature>
<dbReference type="InterPro" id="IPR006195">
    <property type="entry name" value="aa-tRNA-synth_II"/>
</dbReference>
<dbReference type="SUPFAM" id="SSF55681">
    <property type="entry name" value="Class II aaRS and biotin synthetases"/>
    <property type="match status" value="1"/>
</dbReference>
<proteinExistence type="inferred from homology"/>
<dbReference type="PROSITE" id="PS50862">
    <property type="entry name" value="AA_TRNA_LIGASE_II"/>
    <property type="match status" value="1"/>
</dbReference>
<dbReference type="GO" id="GO:0004812">
    <property type="term" value="F:aminoacyl-tRNA ligase activity"/>
    <property type="evidence" value="ECO:0007669"/>
    <property type="project" value="UniProtKB-KW"/>
</dbReference>
<feature type="binding site" evidence="3">
    <location>
        <position position="289"/>
    </location>
    <ligand>
        <name>L-histidine</name>
        <dbReference type="ChEBI" id="CHEBI:57595"/>
    </ligand>
</feature>
<comment type="similarity">
    <text evidence="1">Belongs to the class-II aminoacyl-tRNA synthetase family.</text>
</comment>
<feature type="domain" description="Aminoacyl-transfer RNA synthetases class-II family profile" evidence="4">
    <location>
        <begin position="42"/>
        <end position="366"/>
    </location>
</feature>
<dbReference type="CDD" id="cd00773">
    <property type="entry name" value="HisRS-like_core"/>
    <property type="match status" value="1"/>
</dbReference>
<accession>A0A4R7VHR1</accession>
<keyword evidence="5" id="KW-0030">Aminoacyl-tRNA synthetase</keyword>
<feature type="binding site" evidence="3">
    <location>
        <position position="126"/>
    </location>
    <ligand>
        <name>L-histidine</name>
        <dbReference type="ChEBI" id="CHEBI:57595"/>
    </ligand>
</feature>
<gene>
    <name evidence="5" type="ORF">CLV71_10857</name>
</gene>
<dbReference type="InterPro" id="IPR004516">
    <property type="entry name" value="HisRS/HisZ"/>
</dbReference>
<dbReference type="Pfam" id="PF13393">
    <property type="entry name" value="tRNA-synt_His"/>
    <property type="match status" value="1"/>
</dbReference>
<name>A0A4R7VHR1_9PSEU</name>
<sequence length="454" mass="49016">MTIDQTQDTPRLDISMPGFPESLPGDVVFEQRIIRQIGEGFERGGFLPLDTAAVQRQEVLNAGGAQYLDGGIPEFAFTVVEPPESDTGTKFGLRYDLTVPVSRFIAERSADLSFPLHCYQINKVWRAEQMPTATHWREFYQCDVDVVGRDELSLMYDAEIACAVVSAFRDIGVDGFTVRASNRKVLAALLDSHGIRVHRARAIVQILDKGQRQEPAETAAQLQAAGFSATVATDLGRLTAATTLAQGRDLLVHRGADTAGLDELDTVLRAAADLGMPADHLVVDFSITRGHDYYTGTVFETFATGREHWGAIGAGGRYDDLLRHINGRDYPGVGMSVGLARLMGLLREDGLSREVEIRGNTTVVVPTADGCEDGVLRAVRELRGANIATRAVFDVVDSDGAVRLAADSAVAVLVEVGEGGVPTVRDLSAPEECHKSPANLVAAVESFFEAHRPA</sequence>
<dbReference type="Proteomes" id="UP000294927">
    <property type="component" value="Unassembled WGS sequence"/>
</dbReference>
<keyword evidence="6" id="KW-1185">Reference proteome</keyword>
<reference evidence="5 6" key="1">
    <citation type="submission" date="2019-03" db="EMBL/GenBank/DDBJ databases">
        <title>Genomic Encyclopedia of Archaeal and Bacterial Type Strains, Phase II (KMG-II): from individual species to whole genera.</title>
        <authorList>
            <person name="Goeker M."/>
        </authorList>
    </citation>
    <scope>NUCLEOTIDE SEQUENCE [LARGE SCALE GENOMIC DNA]</scope>
    <source>
        <strain evidence="5 6">DSM 45499</strain>
    </source>
</reference>
<evidence type="ECO:0000259" key="4">
    <source>
        <dbReference type="PROSITE" id="PS50862"/>
    </source>
</evidence>
<evidence type="ECO:0000256" key="1">
    <source>
        <dbReference type="ARBA" id="ARBA00008226"/>
    </source>
</evidence>
<dbReference type="PANTHER" id="PTHR11476:SF7">
    <property type="entry name" value="HISTIDINE--TRNA LIGASE"/>
    <property type="match status" value="1"/>
</dbReference>
<evidence type="ECO:0000256" key="2">
    <source>
        <dbReference type="ARBA" id="ARBA00030619"/>
    </source>
</evidence>
<feature type="binding site" evidence="3">
    <location>
        <position position="145"/>
    </location>
    <ligand>
        <name>L-histidine</name>
        <dbReference type="ChEBI" id="CHEBI:57595"/>
    </ligand>
</feature>
<protein>
    <recommendedName>
        <fullName evidence="2">Histidyl-tRNA synthetase</fullName>
    </recommendedName>
</protein>
<keyword evidence="5" id="KW-0436">Ligase</keyword>
<dbReference type="InterPro" id="IPR045864">
    <property type="entry name" value="aa-tRNA-synth_II/BPL/LPL"/>
</dbReference>
<comment type="caution">
    <text evidence="5">The sequence shown here is derived from an EMBL/GenBank/DDBJ whole genome shotgun (WGS) entry which is preliminary data.</text>
</comment>
<evidence type="ECO:0000256" key="3">
    <source>
        <dbReference type="PIRSR" id="PIRSR001549-1"/>
    </source>
</evidence>
<feature type="binding site" evidence="3">
    <location>
        <begin position="96"/>
        <end position="98"/>
    </location>
    <ligand>
        <name>L-histidine</name>
        <dbReference type="ChEBI" id="CHEBI:57595"/>
    </ligand>
</feature>
<dbReference type="EMBL" id="SOCP01000008">
    <property type="protein sequence ID" value="TDV48697.1"/>
    <property type="molecule type" value="Genomic_DNA"/>
</dbReference>
<dbReference type="Gene3D" id="3.30.930.10">
    <property type="entry name" value="Bira Bifunctional Protein, Domain 2"/>
    <property type="match status" value="1"/>
</dbReference>
<evidence type="ECO:0000313" key="6">
    <source>
        <dbReference type="Proteomes" id="UP000294927"/>
    </source>
</evidence>
<dbReference type="RefSeq" id="WP_133904753.1">
    <property type="nucleotide sequence ID" value="NZ_SOCP01000008.1"/>
</dbReference>
<dbReference type="PIRSF" id="PIRSF001549">
    <property type="entry name" value="His-tRNA_synth"/>
    <property type="match status" value="1"/>
</dbReference>
<dbReference type="AlphaFoldDB" id="A0A4R7VHR1"/>
<dbReference type="OrthoDB" id="9800814at2"/>
<organism evidence="5 6">
    <name type="scientific">Actinophytocola oryzae</name>
    <dbReference type="NCBI Taxonomy" id="502181"/>
    <lineage>
        <taxon>Bacteria</taxon>
        <taxon>Bacillati</taxon>
        <taxon>Actinomycetota</taxon>
        <taxon>Actinomycetes</taxon>
        <taxon>Pseudonocardiales</taxon>
        <taxon>Pseudonocardiaceae</taxon>
    </lineage>
</organism>
<feature type="binding site" evidence="3">
    <location>
        <begin position="293"/>
        <end position="294"/>
    </location>
    <ligand>
        <name>L-histidine</name>
        <dbReference type="ChEBI" id="CHEBI:57595"/>
    </ligand>
</feature>